<reference evidence="1" key="1">
    <citation type="submission" date="2017-02" db="EMBL/GenBank/DDBJ databases">
        <title>Delving into the versatile metabolic prowess of the omnipresent phylum Bacteroidetes.</title>
        <authorList>
            <person name="Nobu M.K."/>
            <person name="Mei R."/>
            <person name="Narihiro T."/>
            <person name="Kuroda K."/>
            <person name="Liu W.-T."/>
        </authorList>
    </citation>
    <scope>NUCLEOTIDE SEQUENCE</scope>
    <source>
        <strain evidence="1">ADurb.Bin160</strain>
    </source>
</reference>
<proteinExistence type="predicted"/>
<comment type="caution">
    <text evidence="1">The sequence shown here is derived from an EMBL/GenBank/DDBJ whole genome shotgun (WGS) entry which is preliminary data.</text>
</comment>
<dbReference type="Proteomes" id="UP000485621">
    <property type="component" value="Unassembled WGS sequence"/>
</dbReference>
<evidence type="ECO:0000313" key="1">
    <source>
        <dbReference type="EMBL" id="OQB42098.1"/>
    </source>
</evidence>
<protein>
    <submittedName>
        <fullName evidence="1">Uncharacterized protein</fullName>
    </submittedName>
</protein>
<dbReference type="AlphaFoldDB" id="A0A1V5ZPV1"/>
<name>A0A1V5ZPV1_9BACT</name>
<gene>
    <name evidence="1" type="ORF">BWY04_00457</name>
</gene>
<dbReference type="EMBL" id="MWDB01000006">
    <property type="protein sequence ID" value="OQB42098.1"/>
    <property type="molecule type" value="Genomic_DNA"/>
</dbReference>
<sequence>MFFTKLYDIETRASCDGNLVITPVKSILTENIVNFLKIYFDKLLPQQWIKENIDNFSKLKKITRTRKGKTYIYYRDNTKNTNYKSIASYIQKNKENIFNVQFQMLNYIMTGKTKAHPDNINKTKKISDLIIENNFIIKANIKEGFDELTNDETSLLNGNIENFIG</sequence>
<organism evidence="1">
    <name type="scientific">candidate division CPR1 bacterium ADurb.Bin160</name>
    <dbReference type="NCBI Taxonomy" id="1852826"/>
    <lineage>
        <taxon>Bacteria</taxon>
        <taxon>candidate division CPR1</taxon>
    </lineage>
</organism>
<accession>A0A1V5ZPV1</accession>